<evidence type="ECO:0000256" key="1">
    <source>
        <dbReference type="ARBA" id="ARBA00001947"/>
    </source>
</evidence>
<dbReference type="STRING" id="7918.ENSLOCP00000013611"/>
<evidence type="ECO:0000313" key="9">
    <source>
        <dbReference type="Proteomes" id="UP000018468"/>
    </source>
</evidence>
<dbReference type="EMBL" id="AHAT01031346">
    <property type="status" value="NOT_ANNOTATED_CDS"/>
    <property type="molecule type" value="Genomic_DNA"/>
</dbReference>
<feature type="signal peptide" evidence="6">
    <location>
        <begin position="1"/>
        <end position="22"/>
    </location>
</feature>
<evidence type="ECO:0000256" key="6">
    <source>
        <dbReference type="SAM" id="SignalP"/>
    </source>
</evidence>
<dbReference type="GO" id="GO:0008270">
    <property type="term" value="F:zinc ion binding"/>
    <property type="evidence" value="ECO:0007669"/>
    <property type="project" value="InterPro"/>
</dbReference>
<evidence type="ECO:0000256" key="2">
    <source>
        <dbReference type="ARBA" id="ARBA00005988"/>
    </source>
</evidence>
<dbReference type="Ensembl" id="ENSLOCT00000013640.1">
    <property type="protein sequence ID" value="ENSLOCP00000013611.1"/>
    <property type="gene ID" value="ENSLOCG00000011079.1"/>
</dbReference>
<dbReference type="GO" id="GO:0005886">
    <property type="term" value="C:plasma membrane"/>
    <property type="evidence" value="ECO:0007669"/>
    <property type="project" value="Ensembl"/>
</dbReference>
<dbReference type="Proteomes" id="UP000018468">
    <property type="component" value="Linkage group LG12"/>
</dbReference>
<feature type="active site" description="Proton donor/acceptor" evidence="5">
    <location>
        <position position="312"/>
    </location>
</feature>
<comment type="similarity">
    <text evidence="2 5">Belongs to the peptidase M14 family.</text>
</comment>
<dbReference type="GeneTree" id="ENSGT00940000161508"/>
<dbReference type="OMA" id="RWMEDVE"/>
<dbReference type="Pfam" id="PF00246">
    <property type="entry name" value="Peptidase_M14"/>
    <property type="match status" value="1"/>
</dbReference>
<dbReference type="SUPFAM" id="SSF53187">
    <property type="entry name" value="Zn-dependent exopeptidases"/>
    <property type="match status" value="1"/>
</dbReference>
<evidence type="ECO:0000256" key="4">
    <source>
        <dbReference type="ARBA" id="ARBA00022833"/>
    </source>
</evidence>
<name>W5MZ02_LEPOC</name>
<reference evidence="8" key="3">
    <citation type="submission" date="2025-09" db="UniProtKB">
        <authorList>
            <consortium name="Ensembl"/>
        </authorList>
    </citation>
    <scope>IDENTIFICATION</scope>
</reference>
<dbReference type="PROSITE" id="PS52035">
    <property type="entry name" value="PEPTIDASE_M14"/>
    <property type="match status" value="1"/>
</dbReference>
<dbReference type="SMART" id="SM00631">
    <property type="entry name" value="Zn_pept"/>
    <property type="match status" value="1"/>
</dbReference>
<feature type="chain" id="PRO_5004869036" evidence="6">
    <location>
        <begin position="23"/>
        <end position="377"/>
    </location>
</feature>
<dbReference type="FunCoup" id="W5MZ02">
    <property type="interactions" value="124"/>
</dbReference>
<keyword evidence="3" id="KW-0479">Metal-binding</keyword>
<dbReference type="KEGG" id="loc:102686280"/>
<reference evidence="9" key="1">
    <citation type="submission" date="2011-12" db="EMBL/GenBank/DDBJ databases">
        <title>The Draft Genome of Lepisosteus oculatus.</title>
        <authorList>
            <consortium name="The Broad Institute Genome Assembly &amp; Analysis Group"/>
            <consortium name="Computational R&amp;D Group"/>
            <consortium name="and Sequencing Platform"/>
            <person name="Di Palma F."/>
            <person name="Alfoldi J."/>
            <person name="Johnson J."/>
            <person name="Berlin A."/>
            <person name="Gnerre S."/>
            <person name="Jaffe D."/>
            <person name="MacCallum I."/>
            <person name="Young S."/>
            <person name="Walker B.J."/>
            <person name="Lander E.S."/>
            <person name="Lindblad-Toh K."/>
        </authorList>
    </citation>
    <scope>NUCLEOTIDE SEQUENCE [LARGE SCALE GENOMIC DNA]</scope>
</reference>
<dbReference type="InterPro" id="IPR000834">
    <property type="entry name" value="Peptidase_M14"/>
</dbReference>
<evidence type="ECO:0000256" key="5">
    <source>
        <dbReference type="PROSITE-ProRule" id="PRU01379"/>
    </source>
</evidence>
<dbReference type="PROSITE" id="PS00132">
    <property type="entry name" value="CARBOXYPEPT_ZN_1"/>
    <property type="match status" value="1"/>
</dbReference>
<dbReference type="AlphaFoldDB" id="W5MZ02"/>
<dbReference type="GeneID" id="102686280"/>
<evidence type="ECO:0000259" key="7">
    <source>
        <dbReference type="PROSITE" id="PS52035"/>
    </source>
</evidence>
<keyword evidence="9" id="KW-1185">Reference proteome</keyword>
<dbReference type="InterPro" id="IPR057246">
    <property type="entry name" value="CARBOXYPEPT_ZN_1"/>
</dbReference>
<dbReference type="CTD" id="130749"/>
<sequence length="377" mass="43284">MKLAWQRTGWIFFFVFLQGSRGMEERGVKTAMFEAEQQWTLKNYNYTKYHTMEDIYKWINMNVAEYPDLASSQFLGMTSENRPIYLLKIGIRTDTPKKAVWMDCGIHAREWIAPAFCQWFVKEILQKHKEDEKLNTMLQNLDFYVTPVLNIDGYIYSWLNSSTRLWRKSRSAPPANCTCFGVDLNRNFDATWGTLGISSDCCSDMYCGTGPNSEPEAKAVTEFLSRRKDQFLCFLTIHSRGQLLLYPYGNPEKKAPNYKELKELGESASKAIKDVHGMVYRVGSPPELLYNNSGSSRDWAKDIGIEFVYTFELRDNGTYGFLLPEEQIQPTCEEVFAGARTIISHAHDKHFPSSAVPSAPALWIAVLAAWISFQTFT</sequence>
<dbReference type="GO" id="GO:0005615">
    <property type="term" value="C:extracellular space"/>
    <property type="evidence" value="ECO:0000318"/>
    <property type="project" value="GO_Central"/>
</dbReference>
<feature type="domain" description="Peptidase M14" evidence="7">
    <location>
        <begin position="48"/>
        <end position="346"/>
    </location>
</feature>
<evidence type="ECO:0000313" key="8">
    <source>
        <dbReference type="Ensembl" id="ENSLOCP00000013611.1"/>
    </source>
</evidence>
<dbReference type="OrthoDB" id="3626597at2759"/>
<dbReference type="Bgee" id="ENSLOCG00000011079">
    <property type="expression patterns" value="Expressed in mesonephros and 3 other cell types or tissues"/>
</dbReference>
<keyword evidence="4" id="KW-0862">Zinc</keyword>
<dbReference type="eggNOG" id="KOG2650">
    <property type="taxonomic scope" value="Eukaryota"/>
</dbReference>
<dbReference type="PRINTS" id="PR00765">
    <property type="entry name" value="CRBOXYPTASEA"/>
</dbReference>
<dbReference type="PANTHER" id="PTHR11705:SF19">
    <property type="entry name" value="CARBOXYPEPTIDASE O"/>
    <property type="match status" value="1"/>
</dbReference>
<comment type="cofactor">
    <cofactor evidence="1">
        <name>Zn(2+)</name>
        <dbReference type="ChEBI" id="CHEBI:29105"/>
    </cofactor>
</comment>
<protein>
    <submittedName>
        <fullName evidence="8">Carboxypeptidase O</fullName>
    </submittedName>
</protein>
<organism evidence="8 9">
    <name type="scientific">Lepisosteus oculatus</name>
    <name type="common">Spotted gar</name>
    <dbReference type="NCBI Taxonomy" id="7918"/>
    <lineage>
        <taxon>Eukaryota</taxon>
        <taxon>Metazoa</taxon>
        <taxon>Chordata</taxon>
        <taxon>Craniata</taxon>
        <taxon>Vertebrata</taxon>
        <taxon>Euteleostomi</taxon>
        <taxon>Actinopterygii</taxon>
        <taxon>Neopterygii</taxon>
        <taxon>Holostei</taxon>
        <taxon>Semionotiformes</taxon>
        <taxon>Lepisosteidae</taxon>
        <taxon>Lepisosteus</taxon>
    </lineage>
</organism>
<dbReference type="PANTHER" id="PTHR11705">
    <property type="entry name" value="PROTEASE FAMILY M14 CARBOXYPEPTIDASE A,B"/>
    <property type="match status" value="1"/>
</dbReference>
<keyword evidence="6" id="KW-0732">Signal</keyword>
<proteinExistence type="inferred from homology"/>
<accession>W5MZ02</accession>
<evidence type="ECO:0000256" key="3">
    <source>
        <dbReference type="ARBA" id="ARBA00022723"/>
    </source>
</evidence>
<dbReference type="GO" id="GO:0006508">
    <property type="term" value="P:proteolysis"/>
    <property type="evidence" value="ECO:0000318"/>
    <property type="project" value="GO_Central"/>
</dbReference>
<dbReference type="FunFam" id="3.40.630.10:FF:000281">
    <property type="entry name" value="Uncharacterized protein"/>
    <property type="match status" value="1"/>
</dbReference>
<dbReference type="InParanoid" id="W5MZ02"/>
<reference evidence="8" key="2">
    <citation type="submission" date="2025-08" db="UniProtKB">
        <authorList>
            <consortium name="Ensembl"/>
        </authorList>
    </citation>
    <scope>IDENTIFICATION</scope>
</reference>
<dbReference type="Gene3D" id="3.40.630.10">
    <property type="entry name" value="Zn peptidases"/>
    <property type="match status" value="1"/>
</dbReference>
<dbReference type="GO" id="GO:0004181">
    <property type="term" value="F:metallocarboxypeptidase activity"/>
    <property type="evidence" value="ECO:0000318"/>
    <property type="project" value="GO_Central"/>
</dbReference>